<reference evidence="2" key="1">
    <citation type="submission" date="2023-09" db="EMBL/GenBank/DDBJ databases">
        <authorList>
            <person name="Li S."/>
            <person name="Li X."/>
            <person name="Zhang C."/>
            <person name="Zhao Z."/>
        </authorList>
    </citation>
    <scope>NUCLEOTIDE SEQUENCE [LARGE SCALE GENOMIC DNA]</scope>
    <source>
        <strain evidence="2">SQ345</strain>
    </source>
</reference>
<protein>
    <submittedName>
        <fullName evidence="1">DUF5062 family protein</fullName>
    </submittedName>
</protein>
<name>A0ABY9TKZ5_9GAMM</name>
<organism evidence="1 2">
    <name type="scientific">Thalassotalea nanhaiensis</name>
    <dbReference type="NCBI Taxonomy" id="3065648"/>
    <lineage>
        <taxon>Bacteria</taxon>
        <taxon>Pseudomonadati</taxon>
        <taxon>Pseudomonadota</taxon>
        <taxon>Gammaproteobacteria</taxon>
        <taxon>Alteromonadales</taxon>
        <taxon>Colwelliaceae</taxon>
        <taxon>Thalassotalea</taxon>
    </lineage>
</organism>
<dbReference type="InterPro" id="IPR032036">
    <property type="entry name" value="DUF5062"/>
</dbReference>
<dbReference type="InterPro" id="IPR038316">
    <property type="entry name" value="DUF5062_sf"/>
</dbReference>
<keyword evidence="2" id="KW-1185">Reference proteome</keyword>
<dbReference type="Gene3D" id="1.20.120.1930">
    <property type="entry name" value="Uncharacterised protein PF16691, DUF5062"/>
    <property type="match status" value="1"/>
</dbReference>
<accession>A0ABY9TKZ5</accession>
<gene>
    <name evidence="1" type="ORF">RI845_04285</name>
</gene>
<evidence type="ECO:0000313" key="2">
    <source>
        <dbReference type="Proteomes" id="UP001248581"/>
    </source>
</evidence>
<proteinExistence type="predicted"/>
<dbReference type="Pfam" id="PF16691">
    <property type="entry name" value="DUF5062"/>
    <property type="match status" value="1"/>
</dbReference>
<evidence type="ECO:0000313" key="1">
    <source>
        <dbReference type="EMBL" id="WNC69375.1"/>
    </source>
</evidence>
<dbReference type="RefSeq" id="WP_348388518.1">
    <property type="nucleotide sequence ID" value="NZ_CP134146.1"/>
</dbReference>
<dbReference type="EMBL" id="CP134146">
    <property type="protein sequence ID" value="WNC69375.1"/>
    <property type="molecule type" value="Genomic_DNA"/>
</dbReference>
<dbReference type="Proteomes" id="UP001248581">
    <property type="component" value="Chromosome"/>
</dbReference>
<sequence>MKKMKNEQALLKIALSVGEKYAVNRGFKSFGATDAAKEKVEALYRLLVQDKLVHPLPEDKEDLLSMKHKLALWIQKQLPEGHELLK</sequence>